<dbReference type="Proteomes" id="UP001210231">
    <property type="component" value="Unassembled WGS sequence"/>
</dbReference>
<feature type="chain" id="PRO_5046075597" evidence="1">
    <location>
        <begin position="24"/>
        <end position="162"/>
    </location>
</feature>
<protein>
    <submittedName>
        <fullName evidence="2">Uncharacterized protein</fullName>
    </submittedName>
</protein>
<reference evidence="2 3" key="1">
    <citation type="submission" date="2022-12" db="EMBL/GenBank/DDBJ databases">
        <title>Chitinophagaceae gen. sp. nov., a new member of the family Chitinophagaceae, isolated from soil in a chemical factory.</title>
        <authorList>
            <person name="Ke Z."/>
        </authorList>
    </citation>
    <scope>NUCLEOTIDE SEQUENCE [LARGE SCALE GENOMIC DNA]</scope>
    <source>
        <strain evidence="2 3">LY-5</strain>
    </source>
</reference>
<dbReference type="RefSeq" id="WP_407030202.1">
    <property type="nucleotide sequence ID" value="NZ_JAQGEF010000003.1"/>
</dbReference>
<evidence type="ECO:0000256" key="1">
    <source>
        <dbReference type="SAM" id="SignalP"/>
    </source>
</evidence>
<name>A0ABT4UHR4_9BACT</name>
<evidence type="ECO:0000313" key="2">
    <source>
        <dbReference type="EMBL" id="MDA3613872.1"/>
    </source>
</evidence>
<sequence length="162" mass="18687">MKLNLKSAVVVLSLIFQSFLVIAQDKLPAEKYKELKKNETLNKNSISKIGERYIDISNTIFKADNIDSVNTYSPAELNRYNSNTPITFVTRKKNYEIITLPEFIKNKRLLITKLPKVIASENVLIDDIKVENIQDLKIEDNPSISVKYDIRKSVITYKIYTN</sequence>
<evidence type="ECO:0000313" key="3">
    <source>
        <dbReference type="Proteomes" id="UP001210231"/>
    </source>
</evidence>
<organism evidence="2 3">
    <name type="scientific">Polluticaenibacter yanchengensis</name>
    <dbReference type="NCBI Taxonomy" id="3014562"/>
    <lineage>
        <taxon>Bacteria</taxon>
        <taxon>Pseudomonadati</taxon>
        <taxon>Bacteroidota</taxon>
        <taxon>Chitinophagia</taxon>
        <taxon>Chitinophagales</taxon>
        <taxon>Chitinophagaceae</taxon>
        <taxon>Polluticaenibacter</taxon>
    </lineage>
</organism>
<accession>A0ABT4UHR4</accession>
<comment type="caution">
    <text evidence="2">The sequence shown here is derived from an EMBL/GenBank/DDBJ whole genome shotgun (WGS) entry which is preliminary data.</text>
</comment>
<feature type="signal peptide" evidence="1">
    <location>
        <begin position="1"/>
        <end position="23"/>
    </location>
</feature>
<keyword evidence="1" id="KW-0732">Signal</keyword>
<dbReference type="EMBL" id="JAQGEF010000003">
    <property type="protein sequence ID" value="MDA3613872.1"/>
    <property type="molecule type" value="Genomic_DNA"/>
</dbReference>
<proteinExistence type="predicted"/>
<keyword evidence="3" id="KW-1185">Reference proteome</keyword>
<gene>
    <name evidence="2" type="ORF">O3P16_03570</name>
</gene>